<name>A0A844GKJ3_9FIRM</name>
<gene>
    <name evidence="1" type="ORF">GKZ57_11390</name>
</gene>
<dbReference type="RefSeq" id="WP_118509730.1">
    <property type="nucleotide sequence ID" value="NZ_WMBC01000009.1"/>
</dbReference>
<dbReference type="Gene3D" id="3.40.50.300">
    <property type="entry name" value="P-loop containing nucleotide triphosphate hydrolases"/>
    <property type="match status" value="1"/>
</dbReference>
<evidence type="ECO:0000313" key="2">
    <source>
        <dbReference type="Proteomes" id="UP000437824"/>
    </source>
</evidence>
<dbReference type="AlphaFoldDB" id="A0A844GKJ3"/>
<proteinExistence type="predicted"/>
<organism evidence="1 2">
    <name type="scientific">Blautia luti DSM 14534 = JCM 17040</name>
    <dbReference type="NCBI Taxonomy" id="649762"/>
    <lineage>
        <taxon>Bacteria</taxon>
        <taxon>Bacillati</taxon>
        <taxon>Bacillota</taxon>
        <taxon>Clostridia</taxon>
        <taxon>Lachnospirales</taxon>
        <taxon>Lachnospiraceae</taxon>
        <taxon>Blautia</taxon>
    </lineage>
</organism>
<sequence>MKKNIFAVCDLEVDYALNFMDYLNQKKNIPFEIQVFTAVENLIAYGKKTRIELLLISGRAMCREVRELDIGKIIILSEGVHSPELDTYPSVYKYQSSSDVIREVMECYGAEKKTVPGQYTVLKKTTEMLGVFSPLGRCLKTSFALTLGQILAKERAVLYLNLEEYSGFEELMGRGFAHNLSDLLYYVRQDNQNLIHKMNSMVQSINNLDYVPPVQTPADIRSAAWKDWERLLQMISTESSYEVIVLDIGNGIDENFQLLDLCKRIYMPVLSDAVSMCKIAQFENLVRIWDFPQILEKTVRISPPFHMVSSPSPAYIEQLMWSELGDYVRELIRKEKG</sequence>
<reference evidence="1 2" key="1">
    <citation type="submission" date="2019-11" db="EMBL/GenBank/DDBJ databases">
        <title>Draft genome sequence of Blautia luti DSM 14534T, isolated from human stool.</title>
        <authorList>
            <person name="Ortiz R."/>
            <person name="Melis-Arcos F."/>
            <person name="Covarrubias P."/>
            <person name="Cardenas J.P."/>
            <person name="Perez-Donoso J."/>
            <person name="Almonacid D."/>
        </authorList>
    </citation>
    <scope>NUCLEOTIDE SEQUENCE [LARGE SCALE GENOMIC DNA]</scope>
    <source>
        <strain evidence="1 2">DSM 14534</strain>
    </source>
</reference>
<accession>A0A844GKJ3</accession>
<dbReference type="Gene3D" id="3.40.50.10850">
    <property type="entry name" value="Ntrc-like two-domain protein"/>
    <property type="match status" value="1"/>
</dbReference>
<protein>
    <recommendedName>
        <fullName evidence="3">AAA domain-containing protein</fullName>
    </recommendedName>
</protein>
<evidence type="ECO:0000313" key="1">
    <source>
        <dbReference type="EMBL" id="MTD61839.1"/>
    </source>
</evidence>
<dbReference type="EMBL" id="WMBC01000009">
    <property type="protein sequence ID" value="MTD61839.1"/>
    <property type="molecule type" value="Genomic_DNA"/>
</dbReference>
<evidence type="ECO:0008006" key="3">
    <source>
        <dbReference type="Google" id="ProtNLM"/>
    </source>
</evidence>
<dbReference type="InterPro" id="IPR027417">
    <property type="entry name" value="P-loop_NTPase"/>
</dbReference>
<comment type="caution">
    <text evidence="1">The sequence shown here is derived from an EMBL/GenBank/DDBJ whole genome shotgun (WGS) entry which is preliminary data.</text>
</comment>
<dbReference type="Proteomes" id="UP000437824">
    <property type="component" value="Unassembled WGS sequence"/>
</dbReference>